<evidence type="ECO:0000313" key="2">
    <source>
        <dbReference type="EMBL" id="AIY39240.1"/>
    </source>
</evidence>
<dbReference type="InterPro" id="IPR001509">
    <property type="entry name" value="Epimerase_deHydtase"/>
</dbReference>
<dbReference type="Pfam" id="PF01370">
    <property type="entry name" value="Epimerase"/>
    <property type="match status" value="1"/>
</dbReference>
<dbReference type="STRING" id="279058.LT85_0080"/>
<keyword evidence="3" id="KW-1185">Reference proteome</keyword>
<dbReference type="HOGENOM" id="CLU_049717_0_0_4"/>
<dbReference type="InterPro" id="IPR051783">
    <property type="entry name" value="NAD(P)-dependent_oxidoreduct"/>
</dbReference>
<name>A0A0A1F649_9BURK</name>
<protein>
    <submittedName>
        <fullName evidence="2">Nucleoside-diphosphate-sugar epimerase</fullName>
    </submittedName>
</protein>
<dbReference type="OrthoDB" id="112777at2"/>
<sequence length="334" mass="36606">MEQQTLKTQQQPKIALVLGVTGGIGNAVAQKLLQRGWQVRALHRRADQMLAAERANGSNSGIVWRQGDAMQEADVIAAAEGAAIIVHAVNPPGYRNWATLVVPMIENSIAAARACGARIVLPGTVYNYGADAFPDLKETSPQNPSTRKGAIRVQLENRLRTAAQSGVRSLVVRAGDFFGPHMANAWFSQGMLKPGQPVTAVTYPGKRGIGHQWAYLPDVAETMMQLIEREEALAAFDTFHMNGHWDADGTQMVAAIGRVTGQADLKVKGFPWWLLPLAAPFLPLMRELREVGYLWRQPLRLDNRRLLKLLGNEPHTGWDQAVHSTLAGMACIKE</sequence>
<dbReference type="SUPFAM" id="SSF51735">
    <property type="entry name" value="NAD(P)-binding Rossmann-fold domains"/>
    <property type="match status" value="1"/>
</dbReference>
<dbReference type="EMBL" id="CP009962">
    <property type="protein sequence ID" value="AIY39240.1"/>
    <property type="molecule type" value="Genomic_DNA"/>
</dbReference>
<proteinExistence type="predicted"/>
<dbReference type="RefSeq" id="WP_052134447.1">
    <property type="nucleotide sequence ID" value="NZ_CP009962.1"/>
</dbReference>
<dbReference type="KEGG" id="care:LT85_0080"/>
<dbReference type="GO" id="GO:0004029">
    <property type="term" value="F:aldehyde dehydrogenase (NAD+) activity"/>
    <property type="evidence" value="ECO:0007669"/>
    <property type="project" value="TreeGrafter"/>
</dbReference>
<dbReference type="GO" id="GO:0005737">
    <property type="term" value="C:cytoplasm"/>
    <property type="evidence" value="ECO:0007669"/>
    <property type="project" value="TreeGrafter"/>
</dbReference>
<reference evidence="3" key="1">
    <citation type="journal article" date="2014" name="Soil Biol. Biochem.">
        <title>Structure and function of bacterial communities in ageing soils: Insights from the Mendocino ecological staircase.</title>
        <authorList>
            <person name="Uroz S."/>
            <person name="Tech J.J."/>
            <person name="Sawaya N.A."/>
            <person name="Frey-Klett P."/>
            <person name="Leveau J.H.J."/>
        </authorList>
    </citation>
    <scope>NUCLEOTIDE SEQUENCE [LARGE SCALE GENOMIC DNA]</scope>
    <source>
        <strain evidence="3">Cal35</strain>
    </source>
</reference>
<dbReference type="PANTHER" id="PTHR48079:SF6">
    <property type="entry name" value="NAD(P)-BINDING DOMAIN-CONTAINING PROTEIN-RELATED"/>
    <property type="match status" value="1"/>
</dbReference>
<evidence type="ECO:0000313" key="3">
    <source>
        <dbReference type="Proteomes" id="UP000030302"/>
    </source>
</evidence>
<dbReference type="Proteomes" id="UP000030302">
    <property type="component" value="Chromosome"/>
</dbReference>
<accession>A0A0A1F649</accession>
<dbReference type="InterPro" id="IPR036291">
    <property type="entry name" value="NAD(P)-bd_dom_sf"/>
</dbReference>
<organism evidence="2 3">
    <name type="scientific">Collimonas arenae</name>
    <dbReference type="NCBI Taxonomy" id="279058"/>
    <lineage>
        <taxon>Bacteria</taxon>
        <taxon>Pseudomonadati</taxon>
        <taxon>Pseudomonadota</taxon>
        <taxon>Betaproteobacteria</taxon>
        <taxon>Burkholderiales</taxon>
        <taxon>Oxalobacteraceae</taxon>
        <taxon>Collimonas</taxon>
    </lineage>
</organism>
<dbReference type="AlphaFoldDB" id="A0A0A1F649"/>
<feature type="domain" description="NAD-dependent epimerase/dehydratase" evidence="1">
    <location>
        <begin position="15"/>
        <end position="233"/>
    </location>
</feature>
<dbReference type="PANTHER" id="PTHR48079">
    <property type="entry name" value="PROTEIN YEEZ"/>
    <property type="match status" value="1"/>
</dbReference>
<gene>
    <name evidence="2" type="ORF">LT85_0080</name>
</gene>
<evidence type="ECO:0000259" key="1">
    <source>
        <dbReference type="Pfam" id="PF01370"/>
    </source>
</evidence>
<dbReference type="Gene3D" id="3.40.50.720">
    <property type="entry name" value="NAD(P)-binding Rossmann-like Domain"/>
    <property type="match status" value="1"/>
</dbReference>